<organism evidence="10 11">
    <name type="scientific">Streptomyces koyangensis</name>
    <dbReference type="NCBI Taxonomy" id="188770"/>
    <lineage>
        <taxon>Bacteria</taxon>
        <taxon>Bacillati</taxon>
        <taxon>Actinomycetota</taxon>
        <taxon>Actinomycetes</taxon>
        <taxon>Kitasatosporales</taxon>
        <taxon>Streptomycetaceae</taxon>
        <taxon>Streptomyces</taxon>
        <taxon>Streptomyces aurantiacus group</taxon>
    </lineage>
</organism>
<dbReference type="InterPro" id="IPR035906">
    <property type="entry name" value="MetI-like_sf"/>
</dbReference>
<reference evidence="10 11" key="1">
    <citation type="submission" date="2018-08" db="EMBL/GenBank/DDBJ databases">
        <authorList>
            <person name="Ferrada E.E."/>
            <person name="Latorre B.A."/>
        </authorList>
    </citation>
    <scope>NUCLEOTIDE SEQUENCE [LARGE SCALE GENOMIC DNA]</scope>
    <source>
        <strain evidence="10 11">VK-A60T</strain>
    </source>
</reference>
<feature type="region of interest" description="Disordered" evidence="8">
    <location>
        <begin position="205"/>
        <end position="243"/>
    </location>
</feature>
<dbReference type="EMBL" id="CP031742">
    <property type="protein sequence ID" value="AXQ55098.1"/>
    <property type="molecule type" value="Genomic_DNA"/>
</dbReference>
<dbReference type="Pfam" id="PF00528">
    <property type="entry name" value="BPD_transp_1"/>
    <property type="match status" value="1"/>
</dbReference>
<dbReference type="InterPro" id="IPR050809">
    <property type="entry name" value="UgpAE/MalFG_permease"/>
</dbReference>
<keyword evidence="5 7" id="KW-1133">Transmembrane helix</keyword>
<accession>A0A385D9M4</accession>
<dbReference type="InterPro" id="IPR000515">
    <property type="entry name" value="MetI-like"/>
</dbReference>
<evidence type="ECO:0000256" key="2">
    <source>
        <dbReference type="ARBA" id="ARBA00022448"/>
    </source>
</evidence>
<dbReference type="GO" id="GO:0055085">
    <property type="term" value="P:transmembrane transport"/>
    <property type="evidence" value="ECO:0007669"/>
    <property type="project" value="InterPro"/>
</dbReference>
<keyword evidence="3" id="KW-1003">Cell membrane</keyword>
<evidence type="ECO:0000313" key="10">
    <source>
        <dbReference type="EMBL" id="AXQ55098.1"/>
    </source>
</evidence>
<keyword evidence="2 7" id="KW-0813">Transport</keyword>
<proteinExistence type="inferred from homology"/>
<evidence type="ECO:0000256" key="5">
    <source>
        <dbReference type="ARBA" id="ARBA00022989"/>
    </source>
</evidence>
<comment type="subcellular location">
    <subcellularLocation>
        <location evidence="1 7">Cell membrane</location>
        <topology evidence="1 7">Multi-pass membrane protein</topology>
    </subcellularLocation>
</comment>
<evidence type="ECO:0000256" key="4">
    <source>
        <dbReference type="ARBA" id="ARBA00022692"/>
    </source>
</evidence>
<comment type="similarity">
    <text evidence="7">Belongs to the binding-protein-dependent transport system permease family.</text>
</comment>
<name>A0A385D9M4_9ACTN</name>
<dbReference type="PROSITE" id="PS50928">
    <property type="entry name" value="ABC_TM1"/>
    <property type="match status" value="1"/>
</dbReference>
<keyword evidence="4 7" id="KW-0812">Transmembrane</keyword>
<dbReference type="PANTHER" id="PTHR43227:SF8">
    <property type="entry name" value="DIACETYLCHITOBIOSE UPTAKE SYSTEM PERMEASE PROTEIN DASB"/>
    <property type="match status" value="1"/>
</dbReference>
<feature type="transmembrane region" description="Helical" evidence="7">
    <location>
        <begin position="115"/>
        <end position="136"/>
    </location>
</feature>
<feature type="transmembrane region" description="Helical" evidence="7">
    <location>
        <begin position="313"/>
        <end position="334"/>
    </location>
</feature>
<evidence type="ECO:0000256" key="8">
    <source>
        <dbReference type="SAM" id="MobiDB-lite"/>
    </source>
</evidence>
<keyword evidence="6 7" id="KW-0472">Membrane</keyword>
<feature type="transmembrane region" description="Helical" evidence="7">
    <location>
        <begin position="26"/>
        <end position="45"/>
    </location>
</feature>
<protein>
    <submittedName>
        <fullName evidence="10">Sugar ABC transporter permease</fullName>
    </submittedName>
</protein>
<evidence type="ECO:0000256" key="3">
    <source>
        <dbReference type="ARBA" id="ARBA00022475"/>
    </source>
</evidence>
<feature type="transmembrane region" description="Helical" evidence="7">
    <location>
        <begin position="411"/>
        <end position="433"/>
    </location>
</feature>
<feature type="transmembrane region" description="Helical" evidence="7">
    <location>
        <begin position="355"/>
        <end position="376"/>
    </location>
</feature>
<dbReference type="GO" id="GO:0005886">
    <property type="term" value="C:plasma membrane"/>
    <property type="evidence" value="ECO:0007669"/>
    <property type="project" value="UniProtKB-SubCell"/>
</dbReference>
<dbReference type="SUPFAM" id="SSF161098">
    <property type="entry name" value="MetI-like"/>
    <property type="match status" value="1"/>
</dbReference>
<dbReference type="KEGG" id="sky:D0C37_11100"/>
<evidence type="ECO:0000313" key="11">
    <source>
        <dbReference type="Proteomes" id="UP000259636"/>
    </source>
</evidence>
<evidence type="ECO:0000259" key="9">
    <source>
        <dbReference type="PROSITE" id="PS50928"/>
    </source>
</evidence>
<dbReference type="CDD" id="cd06261">
    <property type="entry name" value="TM_PBP2"/>
    <property type="match status" value="1"/>
</dbReference>
<evidence type="ECO:0000256" key="1">
    <source>
        <dbReference type="ARBA" id="ARBA00004651"/>
    </source>
</evidence>
<evidence type="ECO:0000256" key="6">
    <source>
        <dbReference type="ARBA" id="ARBA00023136"/>
    </source>
</evidence>
<dbReference type="Gene3D" id="1.10.3720.10">
    <property type="entry name" value="MetI-like"/>
    <property type="match status" value="2"/>
</dbReference>
<dbReference type="SUPFAM" id="SSF160964">
    <property type="entry name" value="MalF N-terminal region-like"/>
    <property type="match status" value="1"/>
</dbReference>
<dbReference type="GeneID" id="300114740"/>
<dbReference type="PANTHER" id="PTHR43227">
    <property type="entry name" value="BLL4140 PROTEIN"/>
    <property type="match status" value="1"/>
</dbReference>
<dbReference type="AlphaFoldDB" id="A0A385D9M4"/>
<gene>
    <name evidence="10" type="ORF">D0C37_11100</name>
</gene>
<sequence length="442" mass="47327">MADGTKAGAAVTPPAPARRRRRWTPVLFLLPALVLLGALVVYPIGYSVVRSVLDRTGESFVGVDNYVTLFTDDSIRTALTNNLIWVVLAPTVATALGLVFAVLTERVRWGTAFKLVVFMPMAISMLASGIIFRLVYEQDPDRGVANAAWVAVHDTFNESSAFPKAHPGPKSPLEKSEGGSFTTREPARAGEPVLLPLVGVAPDKMPEDAAPAAEAKADPGKVTGTAWQDFTRGGGGTPSVVDPKELGYPGIRVEAVKDGKVVAETRAGPDGTFTLPAEADGAQLRFPADNFREPYNGVDWLGPSLVTLSVISAYVWMWAGFAMVLIAAGLAGVPRELMEAARIDGANEWQVFRRITVPMLAPVLGVVLVTLMINVLKIFDLIVVIAPGSSRDDANVLAVQLYDSAFGDRDLGVASAIAVLLFLLVMPVMVTNVRRLRKEARR</sequence>
<dbReference type="Proteomes" id="UP000259636">
    <property type="component" value="Chromosome"/>
</dbReference>
<feature type="domain" description="ABC transmembrane type-1" evidence="9">
    <location>
        <begin position="79"/>
        <end position="432"/>
    </location>
</feature>
<feature type="region of interest" description="Disordered" evidence="8">
    <location>
        <begin position="160"/>
        <end position="186"/>
    </location>
</feature>
<feature type="transmembrane region" description="Helical" evidence="7">
    <location>
        <begin position="83"/>
        <end position="103"/>
    </location>
</feature>
<evidence type="ECO:0000256" key="7">
    <source>
        <dbReference type="RuleBase" id="RU363032"/>
    </source>
</evidence>
<dbReference type="RefSeq" id="WP_101280603.1">
    <property type="nucleotide sequence ID" value="NZ_CP031742.1"/>
</dbReference>